<evidence type="ECO:0000313" key="10">
    <source>
        <dbReference type="EMBL" id="KAG0656333.1"/>
    </source>
</evidence>
<dbReference type="AlphaFoldDB" id="A0A9P7B2R8"/>
<feature type="compositionally biased region" description="Acidic residues" evidence="7">
    <location>
        <begin position="14"/>
        <end position="23"/>
    </location>
</feature>
<evidence type="ECO:0000256" key="3">
    <source>
        <dbReference type="ARBA" id="ARBA00022448"/>
    </source>
</evidence>
<feature type="transmembrane region" description="Helical" evidence="8">
    <location>
        <begin position="450"/>
        <end position="472"/>
    </location>
</feature>
<feature type="transmembrane region" description="Helical" evidence="8">
    <location>
        <begin position="386"/>
        <end position="409"/>
    </location>
</feature>
<dbReference type="Proteomes" id="UP000750334">
    <property type="component" value="Unassembled WGS sequence"/>
</dbReference>
<feature type="transmembrane region" description="Helical" evidence="8">
    <location>
        <begin position="136"/>
        <end position="156"/>
    </location>
</feature>
<dbReference type="PROSITE" id="PS00216">
    <property type="entry name" value="SUGAR_TRANSPORT_1"/>
    <property type="match status" value="1"/>
</dbReference>
<dbReference type="PANTHER" id="PTHR23508:SF10">
    <property type="entry name" value="CARBOXYLIC ACID TRANSPORTER PROTEIN HOMOLOG"/>
    <property type="match status" value="1"/>
</dbReference>
<comment type="caution">
    <text evidence="10">The sequence shown here is derived from an EMBL/GenBank/DDBJ whole genome shotgun (WGS) entry which is preliminary data.</text>
</comment>
<dbReference type="OrthoDB" id="2153661at2759"/>
<evidence type="ECO:0000256" key="8">
    <source>
        <dbReference type="SAM" id="Phobius"/>
    </source>
</evidence>
<reference evidence="10 11" key="1">
    <citation type="submission" date="2020-11" db="EMBL/GenBank/DDBJ databases">
        <title>Kefir isolates.</title>
        <authorList>
            <person name="Marcisauskas S."/>
            <person name="Kim Y."/>
            <person name="Blasche S."/>
        </authorList>
    </citation>
    <scope>NUCLEOTIDE SEQUENCE [LARGE SCALE GENOMIC DNA]</scope>
    <source>
        <strain evidence="10 11">OG2</strain>
    </source>
</reference>
<feature type="region of interest" description="Disordered" evidence="7">
    <location>
        <begin position="1"/>
        <end position="27"/>
    </location>
</feature>
<evidence type="ECO:0000256" key="2">
    <source>
        <dbReference type="ARBA" id="ARBA00010992"/>
    </source>
</evidence>
<proteinExistence type="inferred from homology"/>
<dbReference type="CDD" id="cd17364">
    <property type="entry name" value="MFS_PhT"/>
    <property type="match status" value="1"/>
</dbReference>
<dbReference type="InterPro" id="IPR020846">
    <property type="entry name" value="MFS_dom"/>
</dbReference>
<dbReference type="FunFam" id="1.20.1250.20:FF:000140">
    <property type="entry name" value="Putative MFS phospholipid transporter"/>
    <property type="match status" value="1"/>
</dbReference>
<evidence type="ECO:0000256" key="6">
    <source>
        <dbReference type="ARBA" id="ARBA00023136"/>
    </source>
</evidence>
<feature type="transmembrane region" description="Helical" evidence="8">
    <location>
        <begin position="357"/>
        <end position="380"/>
    </location>
</feature>
<evidence type="ECO:0000256" key="4">
    <source>
        <dbReference type="ARBA" id="ARBA00022692"/>
    </source>
</evidence>
<evidence type="ECO:0000256" key="1">
    <source>
        <dbReference type="ARBA" id="ARBA00004141"/>
    </source>
</evidence>
<dbReference type="GO" id="GO:0005886">
    <property type="term" value="C:plasma membrane"/>
    <property type="evidence" value="ECO:0007669"/>
    <property type="project" value="TreeGrafter"/>
</dbReference>
<feature type="transmembrane region" description="Helical" evidence="8">
    <location>
        <begin position="203"/>
        <end position="227"/>
    </location>
</feature>
<keyword evidence="6 8" id="KW-0472">Membrane</keyword>
<dbReference type="GO" id="GO:0001406">
    <property type="term" value="F:glycerophosphodiester transmembrane transporter activity"/>
    <property type="evidence" value="ECO:0007669"/>
    <property type="project" value="UniProtKB-ARBA"/>
</dbReference>
<feature type="transmembrane region" description="Helical" evidence="8">
    <location>
        <begin position="421"/>
        <end position="444"/>
    </location>
</feature>
<sequence>MSDIDNKDRVIIHEEEEEEDVEQDNSRAISPVEVAPTHGSRYIIYDAEARANRVNTTKERKFRNIITIIASGFALISDGYVNGSMSMLNKVFAMEYGSKVNYTSKVATRVSNASLVGIIFGQFFMGIAADYYSRRSCILIATVILVTGSALCAASHGTTVPGMFWMLTVMRGLVGIGVGAEYPTSTLSANESANEYTTKRRGGILVLVTNLPLSFGGPFSSIIFLIVYRICKGTKHLEAVWRTIFALGCFWPLTVFYFRWKTATTEIYEKGRIKRKIPYILAFKFYWKRLLGTCGTWFMYDFVTFPNGIFSSTIISAVIKDKNNLEKIAEWNLLLGTLSCLGVPIGAYLSDRIGRKYTLMIGFSGYIVFGLIIGCAYDQLSKITPLFIIFYAFMNMLGSTGPGDMLGVISSESYSTAVRGVFYGISAVTGKIGSVVGVECFQPIRNHLGARWTFIIAAICGLLGVLITYFLVPHSLESDLMKQDVEFHNFLVSNGWTGKMGFDEEMEKSEEVSCESGIEESDSINKKNGEVISVRDIDP</sequence>
<feature type="transmembrane region" description="Helical" evidence="8">
    <location>
        <begin position="110"/>
        <end position="129"/>
    </location>
</feature>
<gene>
    <name evidence="10" type="primary">GIT1</name>
    <name evidence="10" type="ORF">C6P45_002738</name>
</gene>
<feature type="transmembrane region" description="Helical" evidence="8">
    <location>
        <begin position="239"/>
        <end position="258"/>
    </location>
</feature>
<dbReference type="GO" id="GO:0046943">
    <property type="term" value="F:carboxylic acid transmembrane transporter activity"/>
    <property type="evidence" value="ECO:0007669"/>
    <property type="project" value="TreeGrafter"/>
</dbReference>
<dbReference type="Pfam" id="PF00083">
    <property type="entry name" value="Sugar_tr"/>
    <property type="match status" value="1"/>
</dbReference>
<keyword evidence="11" id="KW-1185">Reference proteome</keyword>
<comment type="subcellular location">
    <subcellularLocation>
        <location evidence="1">Membrane</location>
        <topology evidence="1">Multi-pass membrane protein</topology>
    </subcellularLocation>
</comment>
<keyword evidence="4 8" id="KW-0812">Transmembrane</keyword>
<evidence type="ECO:0000256" key="7">
    <source>
        <dbReference type="SAM" id="MobiDB-lite"/>
    </source>
</evidence>
<feature type="transmembrane region" description="Helical" evidence="8">
    <location>
        <begin position="331"/>
        <end position="350"/>
    </location>
</feature>
<dbReference type="PANTHER" id="PTHR23508">
    <property type="entry name" value="CARBOXYLIC ACID TRANSPORTER PROTEIN HOMOLOG"/>
    <property type="match status" value="1"/>
</dbReference>
<dbReference type="InterPro" id="IPR005828">
    <property type="entry name" value="MFS_sugar_transport-like"/>
</dbReference>
<feature type="compositionally biased region" description="Basic and acidic residues" evidence="7">
    <location>
        <begin position="1"/>
        <end position="13"/>
    </location>
</feature>
<evidence type="ECO:0000256" key="5">
    <source>
        <dbReference type="ARBA" id="ARBA00022989"/>
    </source>
</evidence>
<dbReference type="InterPro" id="IPR005829">
    <property type="entry name" value="Sugar_transporter_CS"/>
</dbReference>
<keyword evidence="3" id="KW-0813">Transport</keyword>
<evidence type="ECO:0000313" key="11">
    <source>
        <dbReference type="Proteomes" id="UP000750334"/>
    </source>
</evidence>
<dbReference type="Gene3D" id="1.20.1250.20">
    <property type="entry name" value="MFS general substrate transporter like domains"/>
    <property type="match status" value="1"/>
</dbReference>
<feature type="domain" description="Major facilitator superfamily (MFS) profile" evidence="9">
    <location>
        <begin position="67"/>
        <end position="476"/>
    </location>
</feature>
<name>A0A9P7B2R8_MAUEX</name>
<dbReference type="PROSITE" id="PS50850">
    <property type="entry name" value="MFS"/>
    <property type="match status" value="1"/>
</dbReference>
<accession>A0A9P7B2R8</accession>
<organism evidence="10 11">
    <name type="scientific">Maudiozyma exigua</name>
    <name type="common">Yeast</name>
    <name type="synonym">Kazachstania exigua</name>
    <dbReference type="NCBI Taxonomy" id="34358"/>
    <lineage>
        <taxon>Eukaryota</taxon>
        <taxon>Fungi</taxon>
        <taxon>Dikarya</taxon>
        <taxon>Ascomycota</taxon>
        <taxon>Saccharomycotina</taxon>
        <taxon>Saccharomycetes</taxon>
        <taxon>Saccharomycetales</taxon>
        <taxon>Saccharomycetaceae</taxon>
        <taxon>Maudiozyma</taxon>
    </lineage>
</organism>
<protein>
    <submittedName>
        <fullName evidence="10">Plasma membrane permease, mediates uptake of glycerophosphoinositol and glycerophosphocholine</fullName>
    </submittedName>
</protein>
<dbReference type="EMBL" id="PUHR01000263">
    <property type="protein sequence ID" value="KAG0656333.1"/>
    <property type="molecule type" value="Genomic_DNA"/>
</dbReference>
<comment type="similarity">
    <text evidence="2">Belongs to the major facilitator superfamily. Sugar transporter (TC 2.A.1.1) family.</text>
</comment>
<keyword evidence="5 8" id="KW-1133">Transmembrane helix</keyword>
<evidence type="ECO:0000259" key="9">
    <source>
        <dbReference type="PROSITE" id="PS50850"/>
    </source>
</evidence>
<dbReference type="SUPFAM" id="SSF103473">
    <property type="entry name" value="MFS general substrate transporter"/>
    <property type="match status" value="1"/>
</dbReference>
<feature type="transmembrane region" description="Helical" evidence="8">
    <location>
        <begin position="62"/>
        <end position="81"/>
    </location>
</feature>
<dbReference type="InterPro" id="IPR036259">
    <property type="entry name" value="MFS_trans_sf"/>
</dbReference>